<organism evidence="1 2">
    <name type="scientific">Caerostris extrusa</name>
    <name type="common">Bark spider</name>
    <name type="synonym">Caerostris bankana</name>
    <dbReference type="NCBI Taxonomy" id="172846"/>
    <lineage>
        <taxon>Eukaryota</taxon>
        <taxon>Metazoa</taxon>
        <taxon>Ecdysozoa</taxon>
        <taxon>Arthropoda</taxon>
        <taxon>Chelicerata</taxon>
        <taxon>Arachnida</taxon>
        <taxon>Araneae</taxon>
        <taxon>Araneomorphae</taxon>
        <taxon>Entelegynae</taxon>
        <taxon>Araneoidea</taxon>
        <taxon>Araneidae</taxon>
        <taxon>Caerostris</taxon>
    </lineage>
</organism>
<protein>
    <submittedName>
        <fullName evidence="1">Uncharacterized protein</fullName>
    </submittedName>
</protein>
<evidence type="ECO:0000313" key="2">
    <source>
        <dbReference type="Proteomes" id="UP001054945"/>
    </source>
</evidence>
<evidence type="ECO:0000313" key="1">
    <source>
        <dbReference type="EMBL" id="GIY87519.1"/>
    </source>
</evidence>
<accession>A0AAV4WZ39</accession>
<proteinExistence type="predicted"/>
<gene>
    <name evidence="1" type="ORF">CEXT_715241</name>
</gene>
<sequence>MRIPNQWYSRYRRSVEIDTDTYVTKLQDYAKCRNEPVWILTIVQIECQLFHDDMTLRVPLQGLCNAASYLDPVNLRKCLFFSSERERRRDIEVCFSPASTTEND</sequence>
<dbReference type="EMBL" id="BPLR01016948">
    <property type="protein sequence ID" value="GIY87519.1"/>
    <property type="molecule type" value="Genomic_DNA"/>
</dbReference>
<keyword evidence="2" id="KW-1185">Reference proteome</keyword>
<dbReference type="Proteomes" id="UP001054945">
    <property type="component" value="Unassembled WGS sequence"/>
</dbReference>
<name>A0AAV4WZ39_CAEEX</name>
<dbReference type="AlphaFoldDB" id="A0AAV4WZ39"/>
<comment type="caution">
    <text evidence="1">The sequence shown here is derived from an EMBL/GenBank/DDBJ whole genome shotgun (WGS) entry which is preliminary data.</text>
</comment>
<reference evidence="1 2" key="1">
    <citation type="submission" date="2021-06" db="EMBL/GenBank/DDBJ databases">
        <title>Caerostris extrusa draft genome.</title>
        <authorList>
            <person name="Kono N."/>
            <person name="Arakawa K."/>
        </authorList>
    </citation>
    <scope>NUCLEOTIDE SEQUENCE [LARGE SCALE GENOMIC DNA]</scope>
</reference>